<keyword evidence="4" id="KW-1185">Reference proteome</keyword>
<accession>A0AAD8XV75</accession>
<dbReference type="PROSITE" id="PS51257">
    <property type="entry name" value="PROKAR_LIPOPROTEIN"/>
    <property type="match status" value="1"/>
</dbReference>
<dbReference type="EMBL" id="JATAAI010000042">
    <property type="protein sequence ID" value="KAK1734090.1"/>
    <property type="molecule type" value="Genomic_DNA"/>
</dbReference>
<dbReference type="Pfam" id="PF13640">
    <property type="entry name" value="2OG-FeII_Oxy_3"/>
    <property type="match status" value="1"/>
</dbReference>
<evidence type="ECO:0000256" key="1">
    <source>
        <dbReference type="SAM" id="SignalP"/>
    </source>
</evidence>
<dbReference type="Gene3D" id="2.60.120.620">
    <property type="entry name" value="q2cbj1_9rhob like domain"/>
    <property type="match status" value="1"/>
</dbReference>
<feature type="chain" id="PRO_5042243793" evidence="1">
    <location>
        <begin position="26"/>
        <end position="577"/>
    </location>
</feature>
<dbReference type="AlphaFoldDB" id="A0AAD8XV75"/>
<feature type="domain" description="Fe2OG dioxygenase" evidence="2">
    <location>
        <begin position="384"/>
        <end position="516"/>
    </location>
</feature>
<dbReference type="GO" id="GO:0016020">
    <property type="term" value="C:membrane"/>
    <property type="evidence" value="ECO:0007669"/>
    <property type="project" value="TreeGrafter"/>
</dbReference>
<dbReference type="PANTHER" id="PTHR14650:SF1">
    <property type="entry name" value="2-OXOGLUTARATE AND IRON-DEPENDENT OXYGENASE DOMAIN-CONTAINING PROTEIN 3"/>
    <property type="match status" value="1"/>
</dbReference>
<sequence>MVIKSLYYTAISASLALLSSSGCQAFTASPHTSSSRHINHHQLYNNIGSGGPSLEFLEKMGVKEPNDVARVRLSIISVEEALQMYKDAKTAEERERLLGPLREKMMEAAMGTDSNGGASNGSSSAVVTPPVAAAAAPSVVADAPKIEVKEVAVPPPPPPTVSAPIVVQKEEPKTDNKPAAPAAPIPEDIASLDDVTLQLSTAAMRLDAQTVSTLLQSNPGIHLDEDTTNAAFRAVVNAVDRAEARDQPIPPTVPQMLHHIFDADLQHLLTREKITKNVTCMMPQTEGLTTHGLNYVFDDGEHKNLPLEEGRKCEDGNCCDKCSRNIFPTFAQEDEINFDTYPGLNTLTFNELEKVSAATIIQFMRLIERVRRTMAHEYGLDLKTLLPLQAYSRKYVAGTTQKGGGGGEGDFVTLHTDEATHGGYHYSCVIYLSTQGEDFQGGDFVFNDPKDPDAPAEDFRHMSLEEQLRRTGRKLTPFHPTRGAAVIFSSGWENMHEVEKITHGIRYAVPAFFTTCPVPEAAYDQMVAGKPKTDEDIADDWLHLLLAHRPESPMEGAGRVRELLMKWHYMCTPLSMH</sequence>
<organism evidence="3 4">
    <name type="scientific">Skeletonema marinoi</name>
    <dbReference type="NCBI Taxonomy" id="267567"/>
    <lineage>
        <taxon>Eukaryota</taxon>
        <taxon>Sar</taxon>
        <taxon>Stramenopiles</taxon>
        <taxon>Ochrophyta</taxon>
        <taxon>Bacillariophyta</taxon>
        <taxon>Coscinodiscophyceae</taxon>
        <taxon>Thalassiosirophycidae</taxon>
        <taxon>Thalassiosirales</taxon>
        <taxon>Skeletonemataceae</taxon>
        <taxon>Skeletonema</taxon>
        <taxon>Skeletonema marinoi-dohrnii complex</taxon>
    </lineage>
</organism>
<reference evidence="3" key="1">
    <citation type="submission" date="2023-06" db="EMBL/GenBank/DDBJ databases">
        <title>Survivors Of The Sea: Transcriptome response of Skeletonema marinoi to long-term dormancy.</title>
        <authorList>
            <person name="Pinder M.I.M."/>
            <person name="Kourtchenko O."/>
            <person name="Robertson E.K."/>
            <person name="Larsson T."/>
            <person name="Maumus F."/>
            <person name="Osuna-Cruz C.M."/>
            <person name="Vancaester E."/>
            <person name="Stenow R."/>
            <person name="Vandepoele K."/>
            <person name="Ploug H."/>
            <person name="Bruchert V."/>
            <person name="Godhe A."/>
            <person name="Topel M."/>
        </authorList>
    </citation>
    <scope>NUCLEOTIDE SEQUENCE</scope>
    <source>
        <strain evidence="3">R05AC</strain>
    </source>
</reference>
<dbReference type="PANTHER" id="PTHR14650">
    <property type="entry name" value="PROLYL HYDROXYLASE-RELATED"/>
    <property type="match status" value="1"/>
</dbReference>
<dbReference type="Proteomes" id="UP001224775">
    <property type="component" value="Unassembled WGS sequence"/>
</dbReference>
<protein>
    <submittedName>
        <fullName evidence="3">2OG-Fe(II) oxygenase family protein</fullName>
    </submittedName>
</protein>
<name>A0AAD8XV75_9STRA</name>
<feature type="signal peptide" evidence="1">
    <location>
        <begin position="1"/>
        <end position="25"/>
    </location>
</feature>
<dbReference type="InterPro" id="IPR039210">
    <property type="entry name" value="OGFOD3"/>
</dbReference>
<keyword evidence="1" id="KW-0732">Signal</keyword>
<dbReference type="InterPro" id="IPR044862">
    <property type="entry name" value="Pro_4_hyd_alph_FE2OG_OXY"/>
</dbReference>
<evidence type="ECO:0000259" key="2">
    <source>
        <dbReference type="PROSITE" id="PS51471"/>
    </source>
</evidence>
<evidence type="ECO:0000313" key="4">
    <source>
        <dbReference type="Proteomes" id="UP001224775"/>
    </source>
</evidence>
<proteinExistence type="predicted"/>
<comment type="caution">
    <text evidence="3">The sequence shown here is derived from an EMBL/GenBank/DDBJ whole genome shotgun (WGS) entry which is preliminary data.</text>
</comment>
<dbReference type="PROSITE" id="PS51471">
    <property type="entry name" value="FE2OG_OXY"/>
    <property type="match status" value="1"/>
</dbReference>
<gene>
    <name evidence="3" type="ORF">QTG54_015348</name>
</gene>
<evidence type="ECO:0000313" key="3">
    <source>
        <dbReference type="EMBL" id="KAK1734090.1"/>
    </source>
</evidence>
<dbReference type="InterPro" id="IPR005123">
    <property type="entry name" value="Oxoglu/Fe-dep_dioxygenase_dom"/>
</dbReference>